<proteinExistence type="predicted"/>
<accession>A0AAV5SG12</accession>
<evidence type="ECO:0000313" key="1">
    <source>
        <dbReference type="EMBL" id="GMS78621.1"/>
    </source>
</evidence>
<dbReference type="Proteomes" id="UP001432027">
    <property type="component" value="Unassembled WGS sequence"/>
</dbReference>
<evidence type="ECO:0000313" key="2">
    <source>
        <dbReference type="Proteomes" id="UP001432027"/>
    </source>
</evidence>
<evidence type="ECO:0008006" key="3">
    <source>
        <dbReference type="Google" id="ProtNLM"/>
    </source>
</evidence>
<comment type="caution">
    <text evidence="1">The sequence shown here is derived from an EMBL/GenBank/DDBJ whole genome shotgun (WGS) entry which is preliminary data.</text>
</comment>
<reference evidence="1" key="1">
    <citation type="submission" date="2023-10" db="EMBL/GenBank/DDBJ databases">
        <title>Genome assembly of Pristionchus species.</title>
        <authorList>
            <person name="Yoshida K."/>
            <person name="Sommer R.J."/>
        </authorList>
    </citation>
    <scope>NUCLEOTIDE SEQUENCE</scope>
    <source>
        <strain evidence="1">RS0144</strain>
    </source>
</reference>
<keyword evidence="2" id="KW-1185">Reference proteome</keyword>
<protein>
    <recommendedName>
        <fullName evidence="3">C2H2-type domain-containing protein</fullName>
    </recommendedName>
</protein>
<gene>
    <name evidence="1" type="ORF">PENTCL1PPCAC_796</name>
</gene>
<name>A0AAV5SG12_9BILA</name>
<sequence length="162" mass="18247">MAIIQHFLSQGHKMMICARGAVVLDIVLRFWLDKLKLSKMLDQPAAAPMAVVARPTQQPVAPANEELNIFKLCHAETSDSMPYDRANAHLLSLVNENEGGTLEEKLTLRFAKLPQLHNLVLKCDLCKATLHTIDVILHFCSSRHKRKVRLWKATVSVPALQY</sequence>
<dbReference type="EMBL" id="BTSX01000001">
    <property type="protein sequence ID" value="GMS78621.1"/>
    <property type="molecule type" value="Genomic_DNA"/>
</dbReference>
<feature type="non-terminal residue" evidence="1">
    <location>
        <position position="162"/>
    </location>
</feature>
<dbReference type="AlphaFoldDB" id="A0AAV5SG12"/>
<organism evidence="1 2">
    <name type="scientific">Pristionchus entomophagus</name>
    <dbReference type="NCBI Taxonomy" id="358040"/>
    <lineage>
        <taxon>Eukaryota</taxon>
        <taxon>Metazoa</taxon>
        <taxon>Ecdysozoa</taxon>
        <taxon>Nematoda</taxon>
        <taxon>Chromadorea</taxon>
        <taxon>Rhabditida</taxon>
        <taxon>Rhabditina</taxon>
        <taxon>Diplogasteromorpha</taxon>
        <taxon>Diplogasteroidea</taxon>
        <taxon>Neodiplogasteridae</taxon>
        <taxon>Pristionchus</taxon>
    </lineage>
</organism>